<dbReference type="PANTHER" id="PTHR30055">
    <property type="entry name" value="HTH-TYPE TRANSCRIPTIONAL REGULATOR RUTR"/>
    <property type="match status" value="1"/>
</dbReference>
<feature type="DNA-binding region" description="H-T-H motif" evidence="4">
    <location>
        <begin position="39"/>
        <end position="58"/>
    </location>
</feature>
<dbReference type="InterPro" id="IPR001647">
    <property type="entry name" value="HTH_TetR"/>
</dbReference>
<organism evidence="6 7">
    <name type="scientific">Microbispora rosea</name>
    <dbReference type="NCBI Taxonomy" id="58117"/>
    <lineage>
        <taxon>Bacteria</taxon>
        <taxon>Bacillati</taxon>
        <taxon>Actinomycetota</taxon>
        <taxon>Actinomycetes</taxon>
        <taxon>Streptosporangiales</taxon>
        <taxon>Streptosporangiaceae</taxon>
        <taxon>Microbispora</taxon>
    </lineage>
</organism>
<reference evidence="7" key="1">
    <citation type="submission" date="2017-01" db="EMBL/GenBank/DDBJ databases">
        <authorList>
            <person name="Varghese N."/>
            <person name="Submissions S."/>
        </authorList>
    </citation>
    <scope>NUCLEOTIDE SEQUENCE [LARGE SCALE GENOMIC DNA]</scope>
    <source>
        <strain evidence="7">ATCC 12950</strain>
    </source>
</reference>
<dbReference type="InterPro" id="IPR050109">
    <property type="entry name" value="HTH-type_TetR-like_transc_reg"/>
</dbReference>
<dbReference type="Pfam" id="PF00440">
    <property type="entry name" value="TetR_N"/>
    <property type="match status" value="1"/>
</dbReference>
<dbReference type="PROSITE" id="PS50977">
    <property type="entry name" value="HTH_TETR_2"/>
    <property type="match status" value="1"/>
</dbReference>
<evidence type="ECO:0000259" key="5">
    <source>
        <dbReference type="PROSITE" id="PS50977"/>
    </source>
</evidence>
<keyword evidence="3" id="KW-0804">Transcription</keyword>
<dbReference type="GO" id="GO:0003700">
    <property type="term" value="F:DNA-binding transcription factor activity"/>
    <property type="evidence" value="ECO:0007669"/>
    <property type="project" value="TreeGrafter"/>
</dbReference>
<dbReference type="Proteomes" id="UP000186096">
    <property type="component" value="Unassembled WGS sequence"/>
</dbReference>
<evidence type="ECO:0000256" key="2">
    <source>
        <dbReference type="ARBA" id="ARBA00023125"/>
    </source>
</evidence>
<dbReference type="PRINTS" id="PR00455">
    <property type="entry name" value="HTHTETR"/>
</dbReference>
<dbReference type="PANTHER" id="PTHR30055:SF148">
    <property type="entry name" value="TETR-FAMILY TRANSCRIPTIONAL REGULATOR"/>
    <property type="match status" value="1"/>
</dbReference>
<keyword evidence="2 4" id="KW-0238">DNA-binding</keyword>
<dbReference type="Pfam" id="PF16859">
    <property type="entry name" value="TetR_C_11"/>
    <property type="match status" value="1"/>
</dbReference>
<evidence type="ECO:0000256" key="1">
    <source>
        <dbReference type="ARBA" id="ARBA00023015"/>
    </source>
</evidence>
<gene>
    <name evidence="6" type="ORF">SAMN05421833_12463</name>
</gene>
<evidence type="ECO:0000256" key="3">
    <source>
        <dbReference type="ARBA" id="ARBA00023163"/>
    </source>
</evidence>
<dbReference type="Gene3D" id="1.10.357.10">
    <property type="entry name" value="Tetracycline Repressor, domain 2"/>
    <property type="match status" value="1"/>
</dbReference>
<name>A0A1N7FVY4_9ACTN</name>
<dbReference type="PROSITE" id="PS01081">
    <property type="entry name" value="HTH_TETR_1"/>
    <property type="match status" value="1"/>
</dbReference>
<dbReference type="EMBL" id="FTNI01000024">
    <property type="protein sequence ID" value="SIS04481.1"/>
    <property type="molecule type" value="Genomic_DNA"/>
</dbReference>
<dbReference type="GO" id="GO:0000976">
    <property type="term" value="F:transcription cis-regulatory region binding"/>
    <property type="evidence" value="ECO:0007669"/>
    <property type="project" value="TreeGrafter"/>
</dbReference>
<dbReference type="AlphaFoldDB" id="A0A1N7FVY4"/>
<dbReference type="InterPro" id="IPR036271">
    <property type="entry name" value="Tet_transcr_reg_TetR-rel_C_sf"/>
</dbReference>
<evidence type="ECO:0000256" key="4">
    <source>
        <dbReference type="PROSITE-ProRule" id="PRU00335"/>
    </source>
</evidence>
<dbReference type="InterPro" id="IPR011075">
    <property type="entry name" value="TetR_C"/>
</dbReference>
<dbReference type="SUPFAM" id="SSF46689">
    <property type="entry name" value="Homeodomain-like"/>
    <property type="match status" value="1"/>
</dbReference>
<dbReference type="InterPro" id="IPR023772">
    <property type="entry name" value="DNA-bd_HTH_TetR-type_CS"/>
</dbReference>
<dbReference type="SUPFAM" id="SSF48498">
    <property type="entry name" value="Tetracyclin repressor-like, C-terminal domain"/>
    <property type="match status" value="1"/>
</dbReference>
<keyword evidence="7" id="KW-1185">Reference proteome</keyword>
<dbReference type="OrthoDB" id="9796019at2"/>
<protein>
    <submittedName>
        <fullName evidence="6">Transcriptional regulator, TetR family</fullName>
    </submittedName>
</protein>
<sequence length="200" mass="22087">MVDAEPERPPGRPRSADIDAAVLTAAVDLLIERGVDAVTIEQVARRAGVTRATVYRRFPDKIRLLVAALGAGQDASPPPPEPVDIEQMLAIWARHLALPRLRKLTRRLMTSLHDHPALREAYWNASIRRREEAIRASLEHARDHGRFPPSADLGVIQTILTGAVGTHLTTQPDTSSEDEIRDFLLAVLHQTGYRGGERPA</sequence>
<dbReference type="InterPro" id="IPR009057">
    <property type="entry name" value="Homeodomain-like_sf"/>
</dbReference>
<dbReference type="STRING" id="58117.SAMN05421833_12463"/>
<keyword evidence="1" id="KW-0805">Transcription regulation</keyword>
<dbReference type="Gene3D" id="1.10.10.60">
    <property type="entry name" value="Homeodomain-like"/>
    <property type="match status" value="1"/>
</dbReference>
<proteinExistence type="predicted"/>
<evidence type="ECO:0000313" key="7">
    <source>
        <dbReference type="Proteomes" id="UP000186096"/>
    </source>
</evidence>
<accession>A0A1N7FVY4</accession>
<evidence type="ECO:0000313" key="6">
    <source>
        <dbReference type="EMBL" id="SIS04481.1"/>
    </source>
</evidence>
<feature type="domain" description="HTH tetR-type" evidence="5">
    <location>
        <begin position="16"/>
        <end position="76"/>
    </location>
</feature>
<dbReference type="RefSeq" id="WP_076439648.1">
    <property type="nucleotide sequence ID" value="NZ_FTNI01000024.1"/>
</dbReference>